<evidence type="ECO:0000256" key="1">
    <source>
        <dbReference type="ARBA" id="ARBA00006538"/>
    </source>
</evidence>
<comment type="similarity">
    <text evidence="1">Belongs to the C/M/P thioester hydrolase family.</text>
</comment>
<dbReference type="FunFam" id="2.40.160.210:FF:000001">
    <property type="entry name" value="Acyl-CoA thioesterase II"/>
    <property type="match status" value="1"/>
</dbReference>
<dbReference type="GO" id="GO:0006637">
    <property type="term" value="P:acyl-CoA metabolic process"/>
    <property type="evidence" value="ECO:0007669"/>
    <property type="project" value="InterPro"/>
</dbReference>
<dbReference type="Pfam" id="PF13622">
    <property type="entry name" value="4HBT_3"/>
    <property type="match status" value="1"/>
</dbReference>
<dbReference type="CDD" id="cd03444">
    <property type="entry name" value="Thioesterase_II_repeat1"/>
    <property type="match status" value="1"/>
</dbReference>
<accession>A0A6J6MT00</accession>
<evidence type="ECO:0000256" key="3">
    <source>
        <dbReference type="ARBA" id="ARBA00022801"/>
    </source>
</evidence>
<dbReference type="Pfam" id="PF02551">
    <property type="entry name" value="Acyl_CoA_thio"/>
    <property type="match status" value="1"/>
</dbReference>
<keyword evidence="4" id="KW-0443">Lipid metabolism</keyword>
<dbReference type="InterPro" id="IPR029069">
    <property type="entry name" value="HotDog_dom_sf"/>
</dbReference>
<name>A0A6J6MT00_9ZZZZ</name>
<evidence type="ECO:0000313" key="7">
    <source>
        <dbReference type="EMBL" id="CAB4677481.1"/>
    </source>
</evidence>
<dbReference type="GO" id="GO:0047617">
    <property type="term" value="F:fatty acyl-CoA hydrolase activity"/>
    <property type="evidence" value="ECO:0007669"/>
    <property type="project" value="InterPro"/>
</dbReference>
<dbReference type="GO" id="GO:0009062">
    <property type="term" value="P:fatty acid catabolic process"/>
    <property type="evidence" value="ECO:0007669"/>
    <property type="project" value="TreeGrafter"/>
</dbReference>
<protein>
    <submittedName>
        <fullName evidence="7">Unannotated protein</fullName>
    </submittedName>
</protein>
<feature type="domain" description="Acyl-CoA thioesterase 2 C-terminal" evidence="5">
    <location>
        <begin position="178"/>
        <end position="289"/>
    </location>
</feature>
<dbReference type="AlphaFoldDB" id="A0A6J6MT00"/>
<dbReference type="PANTHER" id="PTHR11066">
    <property type="entry name" value="ACYL-COA THIOESTERASE"/>
    <property type="match status" value="1"/>
</dbReference>
<evidence type="ECO:0000259" key="5">
    <source>
        <dbReference type="Pfam" id="PF02551"/>
    </source>
</evidence>
<evidence type="ECO:0000259" key="6">
    <source>
        <dbReference type="Pfam" id="PF13622"/>
    </source>
</evidence>
<keyword evidence="3" id="KW-0378">Hydrolase</keyword>
<dbReference type="EMBL" id="CAEZXL010000001">
    <property type="protein sequence ID" value="CAB4677481.1"/>
    <property type="molecule type" value="Genomic_DNA"/>
</dbReference>
<feature type="domain" description="Acyl-CoA thioesterase-like N-terminal HotDog" evidence="6">
    <location>
        <begin position="39"/>
        <end position="119"/>
    </location>
</feature>
<dbReference type="PANTHER" id="PTHR11066:SF34">
    <property type="entry name" value="ACYL-COENZYME A THIOESTERASE 8"/>
    <property type="match status" value="1"/>
</dbReference>
<comment type="subunit">
    <text evidence="2">Homotetramer.</text>
</comment>
<dbReference type="InterPro" id="IPR003703">
    <property type="entry name" value="Acyl_CoA_thio"/>
</dbReference>
<sequence length="300" mass="33566">MTESMPIPADPLSELLETLALEKAARTKEDIFIGPSNFMPTGRVFGGQQLGQALMAASSTVAEDRAIHSLHGYFLRSGDMDLPITYSVDRLRDGKSFSTRRVQAYQNGEPLFSSIYSFQINEAGLEHQDSLPEGIPEPESLPPLIDLMAGMDDPAAQYWAKARPFDMRHIEKSIYFYIEGEHVAHQAIWFKTIGPMPDDQNLHNAALAYASDYSLLEPIYRRHGLVWSHPGLMVASLDHAMWFHRPARVDEWLLYVQDSPNARGARGLSLGKIFNRAGELVATVAQEGLVRIPHEELANH</sequence>
<reference evidence="7" key="1">
    <citation type="submission" date="2020-05" db="EMBL/GenBank/DDBJ databases">
        <authorList>
            <person name="Chiriac C."/>
            <person name="Salcher M."/>
            <person name="Ghai R."/>
            <person name="Kavagutti S V."/>
        </authorList>
    </citation>
    <scope>NUCLEOTIDE SEQUENCE</scope>
</reference>
<dbReference type="InterPro" id="IPR042171">
    <property type="entry name" value="Acyl-CoA_hotdog"/>
</dbReference>
<dbReference type="CDD" id="cd03445">
    <property type="entry name" value="Thioesterase_II_repeat2"/>
    <property type="match status" value="1"/>
</dbReference>
<evidence type="ECO:0000256" key="2">
    <source>
        <dbReference type="ARBA" id="ARBA00011881"/>
    </source>
</evidence>
<gene>
    <name evidence="7" type="ORF">UFOPK2373_00006</name>
</gene>
<proteinExistence type="inferred from homology"/>
<dbReference type="Gene3D" id="2.40.160.210">
    <property type="entry name" value="Acyl-CoA thioesterase, double hotdog domain"/>
    <property type="match status" value="1"/>
</dbReference>
<dbReference type="InterPro" id="IPR049449">
    <property type="entry name" value="TesB_ACOT8-like_N"/>
</dbReference>
<evidence type="ECO:0000256" key="4">
    <source>
        <dbReference type="ARBA" id="ARBA00023098"/>
    </source>
</evidence>
<organism evidence="7">
    <name type="scientific">freshwater metagenome</name>
    <dbReference type="NCBI Taxonomy" id="449393"/>
    <lineage>
        <taxon>unclassified sequences</taxon>
        <taxon>metagenomes</taxon>
        <taxon>ecological metagenomes</taxon>
    </lineage>
</organism>
<dbReference type="SUPFAM" id="SSF54637">
    <property type="entry name" value="Thioesterase/thiol ester dehydrase-isomerase"/>
    <property type="match status" value="2"/>
</dbReference>
<dbReference type="InterPro" id="IPR025652">
    <property type="entry name" value="TesB_C"/>
</dbReference>